<dbReference type="GO" id="GO:0009977">
    <property type="term" value="F:proton motive force dependent protein transmembrane transporter activity"/>
    <property type="evidence" value="ECO:0007669"/>
    <property type="project" value="TreeGrafter"/>
</dbReference>
<name>A0A0F3NLH2_9RICK</name>
<evidence type="ECO:0000313" key="7">
    <source>
        <dbReference type="Proteomes" id="UP000033562"/>
    </source>
</evidence>
<accession>A0A0F3NLH2</accession>
<organism evidence="6 7">
    <name type="scientific">Candidatus Neoehrlichia procyonis str. RAC413</name>
    <dbReference type="NCBI Taxonomy" id="1359163"/>
    <lineage>
        <taxon>Bacteria</taxon>
        <taxon>Pseudomonadati</taxon>
        <taxon>Pseudomonadota</taxon>
        <taxon>Alphaproteobacteria</taxon>
        <taxon>Rickettsiales</taxon>
        <taxon>Anaplasmataceae</taxon>
        <taxon>Candidatus Neoehrlichia</taxon>
    </lineage>
</organism>
<dbReference type="EMBL" id="LANX01000001">
    <property type="protein sequence ID" value="KJV68918.1"/>
    <property type="molecule type" value="Genomic_DNA"/>
</dbReference>
<comment type="subcellular location">
    <subcellularLocation>
        <location evidence="5">Cell membrane</location>
        <topology evidence="5">Multi-pass membrane protein</topology>
    </subcellularLocation>
    <subcellularLocation>
        <location evidence="1">Membrane</location>
        <topology evidence="1">Multi-pass membrane protein</topology>
    </subcellularLocation>
</comment>
<comment type="subunit">
    <text evidence="5">The Tat system comprises two distinct complexes: a TatABC complex, containing multiple copies of TatA, TatB and TatC subunits, and a separate TatA complex, containing only TatA subunits. Substrates initially bind to the TatABC complex, which probably triggers association of the separate TatA complex to form the active translocon.</text>
</comment>
<dbReference type="PATRIC" id="fig|1359163.3.peg.279"/>
<dbReference type="HAMAP" id="MF_00902">
    <property type="entry name" value="TatC"/>
    <property type="match status" value="1"/>
</dbReference>
<keyword evidence="3 5" id="KW-1133">Transmembrane helix</keyword>
<keyword evidence="5" id="KW-0811">Translocation</keyword>
<feature type="transmembrane region" description="Helical" evidence="5">
    <location>
        <begin position="111"/>
        <end position="133"/>
    </location>
</feature>
<dbReference type="GO" id="GO:0043953">
    <property type="term" value="P:protein transport by the Tat complex"/>
    <property type="evidence" value="ECO:0007669"/>
    <property type="project" value="UniProtKB-UniRule"/>
</dbReference>
<dbReference type="InterPro" id="IPR002033">
    <property type="entry name" value="TatC"/>
</dbReference>
<dbReference type="PANTHER" id="PTHR30371:SF0">
    <property type="entry name" value="SEC-INDEPENDENT PROTEIN TRANSLOCASE PROTEIN TATC, CHLOROPLASTIC-RELATED"/>
    <property type="match status" value="1"/>
</dbReference>
<evidence type="ECO:0000256" key="3">
    <source>
        <dbReference type="ARBA" id="ARBA00022989"/>
    </source>
</evidence>
<dbReference type="PROSITE" id="PS01218">
    <property type="entry name" value="TATC"/>
    <property type="match status" value="1"/>
</dbReference>
<reference evidence="6 7" key="1">
    <citation type="submission" date="2015-02" db="EMBL/GenBank/DDBJ databases">
        <title>Genome Sequencing of Rickettsiales.</title>
        <authorList>
            <person name="Daugherty S.C."/>
            <person name="Su Q."/>
            <person name="Abolude K."/>
            <person name="Beier-Sexton M."/>
            <person name="Carlyon J.A."/>
            <person name="Carter R."/>
            <person name="Day N.P."/>
            <person name="Dumler S.J."/>
            <person name="Dyachenko V."/>
            <person name="Godinez A."/>
            <person name="Kurtti T.J."/>
            <person name="Lichay M."/>
            <person name="Mullins K.E."/>
            <person name="Ott S."/>
            <person name="Pappas-Brown V."/>
            <person name="Paris D.H."/>
            <person name="Patel P."/>
            <person name="Richards A.L."/>
            <person name="Sadzewicz L."/>
            <person name="Sears K."/>
            <person name="Seidman D."/>
            <person name="Sengamalay N."/>
            <person name="Stenos J."/>
            <person name="Tallon L.J."/>
            <person name="Vincent G."/>
            <person name="Fraser C.M."/>
            <person name="Munderloh U."/>
            <person name="Dunning-Hotopp J.C."/>
        </authorList>
    </citation>
    <scope>NUCLEOTIDE SEQUENCE [LARGE SCALE GENOMIC DNA]</scope>
    <source>
        <strain evidence="6 7">RAC413</strain>
    </source>
</reference>
<dbReference type="Pfam" id="PF00902">
    <property type="entry name" value="TatC"/>
    <property type="match status" value="1"/>
</dbReference>
<evidence type="ECO:0000256" key="2">
    <source>
        <dbReference type="ARBA" id="ARBA00022692"/>
    </source>
</evidence>
<dbReference type="InterPro" id="IPR019820">
    <property type="entry name" value="Sec-indep_translocase_CS"/>
</dbReference>
<feature type="transmembrane region" description="Helical" evidence="5">
    <location>
        <begin position="205"/>
        <end position="222"/>
    </location>
</feature>
<sequence>MRKNEKGEMRLSEHFAELRKRVLVSFAFFCIMFCICYFFSDKIYNFLLIPLIELEGDNKDFSLIYTALTEAFFVYLKVAVMAALFFSIPVFIWQFYMFLAPGLYKKEKFILLPYLISAPVLFTVGAAIVYYYIFPLAWKFFIAFENLDASIGVPIEFMPSVSEYLDLVLQLMFAFGMAFQLPVILTLLNRMKIVSVKSLVNKRRFAIVIIFTVAAILTPPDVLSQVGLAIPMILLYEASILACKYIERNY</sequence>
<keyword evidence="2 5" id="KW-0812">Transmembrane</keyword>
<dbReference type="GO" id="GO:0033281">
    <property type="term" value="C:TAT protein transport complex"/>
    <property type="evidence" value="ECO:0007669"/>
    <property type="project" value="UniProtKB-UniRule"/>
</dbReference>
<dbReference type="PRINTS" id="PR01840">
    <property type="entry name" value="TATCFAMILY"/>
</dbReference>
<dbReference type="NCBIfam" id="TIGR00945">
    <property type="entry name" value="tatC"/>
    <property type="match status" value="1"/>
</dbReference>
<evidence type="ECO:0000256" key="5">
    <source>
        <dbReference type="HAMAP-Rule" id="MF_00902"/>
    </source>
</evidence>
<dbReference type="GO" id="GO:0065002">
    <property type="term" value="P:intracellular protein transmembrane transport"/>
    <property type="evidence" value="ECO:0007669"/>
    <property type="project" value="TreeGrafter"/>
</dbReference>
<keyword evidence="4 5" id="KW-0472">Membrane</keyword>
<proteinExistence type="inferred from homology"/>
<feature type="transmembrane region" description="Helical" evidence="5">
    <location>
        <begin position="167"/>
        <end position="185"/>
    </location>
</feature>
<comment type="similarity">
    <text evidence="5">Belongs to the TatC family.</text>
</comment>
<dbReference type="PANTHER" id="PTHR30371">
    <property type="entry name" value="SEC-INDEPENDENT PROTEIN TRANSLOCASE PROTEIN TATC"/>
    <property type="match status" value="1"/>
</dbReference>
<evidence type="ECO:0000256" key="4">
    <source>
        <dbReference type="ARBA" id="ARBA00023136"/>
    </source>
</evidence>
<keyword evidence="5" id="KW-0813">Transport</keyword>
<gene>
    <name evidence="5 6" type="primary">tatC</name>
    <name evidence="6" type="ORF">NLO413_0289</name>
</gene>
<evidence type="ECO:0000313" key="6">
    <source>
        <dbReference type="EMBL" id="KJV68918.1"/>
    </source>
</evidence>
<comment type="caution">
    <text evidence="5">Lacks conserved residue(s) required for the propagation of feature annotation.</text>
</comment>
<dbReference type="AlphaFoldDB" id="A0A0F3NLH2"/>
<keyword evidence="7" id="KW-1185">Reference proteome</keyword>
<feature type="transmembrane region" description="Helical" evidence="5">
    <location>
        <begin position="21"/>
        <end position="40"/>
    </location>
</feature>
<dbReference type="Proteomes" id="UP000033562">
    <property type="component" value="Unassembled WGS sequence"/>
</dbReference>
<protein>
    <recommendedName>
        <fullName evidence="5">Sec-independent protein translocase protein TatC</fullName>
    </recommendedName>
</protein>
<evidence type="ECO:0000256" key="1">
    <source>
        <dbReference type="ARBA" id="ARBA00004141"/>
    </source>
</evidence>
<comment type="caution">
    <text evidence="6">The sequence shown here is derived from an EMBL/GenBank/DDBJ whole genome shotgun (WGS) entry which is preliminary data.</text>
</comment>
<keyword evidence="5" id="KW-0653">Protein transport</keyword>
<dbReference type="STRING" id="1359163.NLO413_0289"/>
<dbReference type="RefSeq" id="WP_045808747.1">
    <property type="nucleotide sequence ID" value="NZ_LANX01000001.1"/>
</dbReference>
<comment type="function">
    <text evidence="5">Part of the twin-arginine translocation (Tat) system that transports large folded proteins containing a characteristic twin-arginine motif in their signal peptide across membranes. Together with TatB, TatC is part of a receptor directly interacting with Tat signal peptides.</text>
</comment>
<feature type="transmembrane region" description="Helical" evidence="5">
    <location>
        <begin position="72"/>
        <end position="99"/>
    </location>
</feature>
<keyword evidence="5" id="KW-1003">Cell membrane</keyword>